<comment type="caution">
    <text evidence="1">The sequence shown here is derived from an EMBL/GenBank/DDBJ whole genome shotgun (WGS) entry which is preliminary data.</text>
</comment>
<dbReference type="Proteomes" id="UP001163321">
    <property type="component" value="Chromosome 3"/>
</dbReference>
<evidence type="ECO:0000313" key="2">
    <source>
        <dbReference type="Proteomes" id="UP001163321"/>
    </source>
</evidence>
<protein>
    <submittedName>
        <fullName evidence="1">Uncharacterized protein</fullName>
    </submittedName>
</protein>
<dbReference type="EMBL" id="CM047582">
    <property type="protein sequence ID" value="KAI9914795.1"/>
    <property type="molecule type" value="Genomic_DNA"/>
</dbReference>
<sequence length="137" mass="15392">MTYDKRWQADDVGVVQDNDLMEINIEKLTIGLKAPCSIRTAELKLLQLEKDTTCACRGTRAIGDSGTPQVRSKRNGRCLDASEALVGGIVCMYRCRNEVNQKWTYESSTGKLKYVQHQCFCLGLNPAQNKKVQLQGY</sequence>
<keyword evidence="2" id="KW-1185">Reference proteome</keyword>
<evidence type="ECO:0000313" key="1">
    <source>
        <dbReference type="EMBL" id="KAI9914795.1"/>
    </source>
</evidence>
<proteinExistence type="predicted"/>
<reference evidence="1 2" key="1">
    <citation type="journal article" date="2022" name="bioRxiv">
        <title>The genome of the oomycete Peronosclerospora sorghi, a cosmopolitan pathogen of maize and sorghum, is inflated with dispersed pseudogenes.</title>
        <authorList>
            <person name="Fletcher K."/>
            <person name="Martin F."/>
            <person name="Isakeit T."/>
            <person name="Cavanaugh K."/>
            <person name="Magill C."/>
            <person name="Michelmore R."/>
        </authorList>
    </citation>
    <scope>NUCLEOTIDE SEQUENCE [LARGE SCALE GENOMIC DNA]</scope>
    <source>
        <strain evidence="1">P6</strain>
    </source>
</reference>
<name>A0ACC0W9H9_9STRA</name>
<accession>A0ACC0W9H9</accession>
<gene>
    <name evidence="1" type="ORF">PsorP6_007787</name>
</gene>
<organism evidence="1 2">
    <name type="scientific">Peronosclerospora sorghi</name>
    <dbReference type="NCBI Taxonomy" id="230839"/>
    <lineage>
        <taxon>Eukaryota</taxon>
        <taxon>Sar</taxon>
        <taxon>Stramenopiles</taxon>
        <taxon>Oomycota</taxon>
        <taxon>Peronosporomycetes</taxon>
        <taxon>Peronosporales</taxon>
        <taxon>Peronosporaceae</taxon>
        <taxon>Peronosclerospora</taxon>
    </lineage>
</organism>